<protein>
    <recommendedName>
        <fullName evidence="3">Glycosyltransferase subfamily 4-like N-terminal domain-containing protein</fullName>
    </recommendedName>
</protein>
<keyword evidence="2" id="KW-0808">Transferase</keyword>
<dbReference type="CDD" id="cd03801">
    <property type="entry name" value="GT4_PimA-like"/>
    <property type="match status" value="1"/>
</dbReference>
<dbReference type="KEGG" id="ptx:ABW99_13170"/>
<accession>A0A0G3EPY2</accession>
<name>A0A0G3EPY2_9BURK</name>
<dbReference type="GO" id="GO:0016757">
    <property type="term" value="F:glycosyltransferase activity"/>
    <property type="evidence" value="ECO:0007669"/>
    <property type="project" value="UniProtKB-KW"/>
</dbReference>
<evidence type="ECO:0000256" key="2">
    <source>
        <dbReference type="ARBA" id="ARBA00022679"/>
    </source>
</evidence>
<dbReference type="PATRIC" id="fig|445709.3.peg.2791"/>
<feature type="domain" description="Glycosyltransferase subfamily 4-like N-terminal" evidence="3">
    <location>
        <begin position="53"/>
        <end position="171"/>
    </location>
</feature>
<evidence type="ECO:0000313" key="5">
    <source>
        <dbReference type="Proteomes" id="UP000036700"/>
    </source>
</evidence>
<dbReference type="PANTHER" id="PTHR12526:SF510">
    <property type="entry name" value="D-INOSITOL 3-PHOSPHATE GLYCOSYLTRANSFERASE"/>
    <property type="match status" value="1"/>
</dbReference>
<dbReference type="RefSeq" id="WP_047214912.1">
    <property type="nucleotide sequence ID" value="NZ_CP011568.3"/>
</dbReference>
<evidence type="ECO:0000259" key="3">
    <source>
        <dbReference type="Pfam" id="PF13439"/>
    </source>
</evidence>
<dbReference type="Pfam" id="PF13692">
    <property type="entry name" value="Glyco_trans_1_4"/>
    <property type="match status" value="1"/>
</dbReference>
<keyword evidence="1" id="KW-0328">Glycosyltransferase</keyword>
<keyword evidence="5" id="KW-1185">Reference proteome</keyword>
<proteinExistence type="predicted"/>
<dbReference type="Pfam" id="PF13439">
    <property type="entry name" value="Glyco_transf_4"/>
    <property type="match status" value="1"/>
</dbReference>
<dbReference type="PANTHER" id="PTHR12526">
    <property type="entry name" value="GLYCOSYLTRANSFERASE"/>
    <property type="match status" value="1"/>
</dbReference>
<evidence type="ECO:0000313" key="4">
    <source>
        <dbReference type="EMBL" id="AKJ69015.1"/>
    </source>
</evidence>
<dbReference type="InterPro" id="IPR028098">
    <property type="entry name" value="Glyco_trans_4-like_N"/>
</dbReference>
<dbReference type="OrthoDB" id="9815351at2"/>
<evidence type="ECO:0000256" key="1">
    <source>
        <dbReference type="ARBA" id="ARBA00022676"/>
    </source>
</evidence>
<dbReference type="Proteomes" id="UP000036700">
    <property type="component" value="Chromosome"/>
</dbReference>
<dbReference type="SUPFAM" id="SSF53756">
    <property type="entry name" value="UDP-Glycosyltransferase/glycogen phosphorylase"/>
    <property type="match status" value="1"/>
</dbReference>
<dbReference type="STRING" id="445709.ABW99_13170"/>
<dbReference type="AlphaFoldDB" id="A0A0G3EPY2"/>
<dbReference type="EMBL" id="CP011568">
    <property type="protein sequence ID" value="AKJ69015.1"/>
    <property type="molecule type" value="Genomic_DNA"/>
</dbReference>
<reference evidence="5" key="1">
    <citation type="submission" date="2015-06" db="EMBL/GenBank/DDBJ databases">
        <authorList>
            <person name="Lim Y.L."/>
            <person name="Ee R."/>
            <person name="Yong D."/>
            <person name="How K.Y."/>
            <person name="Yin W.F."/>
            <person name="Chan K.G."/>
        </authorList>
    </citation>
    <scope>NUCLEOTIDE SEQUENCE [LARGE SCALE GENOMIC DNA]</scope>
    <source>
        <strain evidence="5">DSM 25325</strain>
    </source>
</reference>
<gene>
    <name evidence="4" type="ORF">ABW99_13170</name>
</gene>
<sequence length="362" mass="41243">MKILVLSRYDRLGASSRVRMFQYFDAPGLEGIEWSVQPLLDDDYLRAVYEKRSVSRRYLIFRYLRRVYALLLVRKYDLLWIEKELFPGLPALAERILARFKIPYVLDIDDAVFHSYDQATSPFKRLLRHKIDVVMNRAALVFAGNEYLANRALNAGSRKVEIIPTVIDIKRYPLRSVVRSGQLITIGWIGSPATVKFLQPVLPALDALRTRYAFELVVVGARMENHGRDYIRCVEWRETTEVSEIEQFDIGIMPLPDLPWERGKCGYKLIQYMACSKPVVASPVGVNCNIVRSSENGYLATTESEWLDAFSALCGDAALRERLGKSGRELVESCYSQQKLAPRLDMLFRAVVENGGATQCAG</sequence>
<dbReference type="Gene3D" id="3.40.50.2000">
    <property type="entry name" value="Glycogen Phosphorylase B"/>
    <property type="match status" value="2"/>
</dbReference>
<organism evidence="4 5">
    <name type="scientific">Pandoraea thiooxydans</name>
    <dbReference type="NCBI Taxonomy" id="445709"/>
    <lineage>
        <taxon>Bacteria</taxon>
        <taxon>Pseudomonadati</taxon>
        <taxon>Pseudomonadota</taxon>
        <taxon>Betaproteobacteria</taxon>
        <taxon>Burkholderiales</taxon>
        <taxon>Burkholderiaceae</taxon>
        <taxon>Pandoraea</taxon>
    </lineage>
</organism>